<proteinExistence type="predicted"/>
<protein>
    <submittedName>
        <fullName evidence="1">Uncharacterized protein</fullName>
    </submittedName>
</protein>
<dbReference type="Proteomes" id="UP000784294">
    <property type="component" value="Unassembled WGS sequence"/>
</dbReference>
<organism evidence="1 2">
    <name type="scientific">Protopolystoma xenopodis</name>
    <dbReference type="NCBI Taxonomy" id="117903"/>
    <lineage>
        <taxon>Eukaryota</taxon>
        <taxon>Metazoa</taxon>
        <taxon>Spiralia</taxon>
        <taxon>Lophotrochozoa</taxon>
        <taxon>Platyhelminthes</taxon>
        <taxon>Monogenea</taxon>
        <taxon>Polyopisthocotylea</taxon>
        <taxon>Polystomatidea</taxon>
        <taxon>Polystomatidae</taxon>
        <taxon>Protopolystoma</taxon>
    </lineage>
</organism>
<reference evidence="1" key="1">
    <citation type="submission" date="2018-11" db="EMBL/GenBank/DDBJ databases">
        <authorList>
            <consortium name="Pathogen Informatics"/>
        </authorList>
    </citation>
    <scope>NUCLEOTIDE SEQUENCE</scope>
</reference>
<sequence length="377" mass="42242">MPFPEPIPGLISHLPNKNTTPFTSLEDVNTAVQLLIVKIASERRYSGVGAIHDELFKSVAGDSAYLLGPTTSLPAVLELCRVEFFHPNIYRAFDIETRSSQVASENPLTFSSEKVLEELNACIFANRYKLPSSLSCSRGSSSNWWEATFVRHMLAKLGDPSVSASSVASPFNTRPTALPVGQRSTYPDVREFNLNRLASYGIRFKGFSQMLESVLRMLRPESLSRASKIAQDMIDADVLKIYQTFVENLLSPNALEVLKRKKPIKALKYLSIKSQELHDSLSKWSEEKNFVWPPGHLDSLLIFKEFMDRISATGPFRSLVHLILLLSHSDEKSVHRLLSRVTSSIIDLTKEEDDDDDACLLQIKQSLTPKPQGTIAF</sequence>
<comment type="caution">
    <text evidence="1">The sequence shown here is derived from an EMBL/GenBank/DDBJ whole genome shotgun (WGS) entry which is preliminary data.</text>
</comment>
<dbReference type="EMBL" id="CAAALY010245738">
    <property type="protein sequence ID" value="VEL33414.1"/>
    <property type="molecule type" value="Genomic_DNA"/>
</dbReference>
<dbReference type="AlphaFoldDB" id="A0A3S5ACJ4"/>
<keyword evidence="2" id="KW-1185">Reference proteome</keyword>
<dbReference type="OrthoDB" id="1262810at2759"/>
<accession>A0A3S5ACJ4</accession>
<gene>
    <name evidence="1" type="ORF">PXEA_LOCUS26854</name>
</gene>
<name>A0A3S5ACJ4_9PLAT</name>
<evidence type="ECO:0000313" key="2">
    <source>
        <dbReference type="Proteomes" id="UP000784294"/>
    </source>
</evidence>
<evidence type="ECO:0000313" key="1">
    <source>
        <dbReference type="EMBL" id="VEL33414.1"/>
    </source>
</evidence>